<dbReference type="SUPFAM" id="SSF81324">
    <property type="entry name" value="Voltage-gated potassium channels"/>
    <property type="match status" value="1"/>
</dbReference>
<name>A0A4Q0XTP7_9BACT</name>
<dbReference type="OrthoDB" id="9781411at2"/>
<evidence type="ECO:0000256" key="4">
    <source>
        <dbReference type="ARBA" id="ARBA00023136"/>
    </source>
</evidence>
<dbReference type="Proteomes" id="UP000290657">
    <property type="component" value="Unassembled WGS sequence"/>
</dbReference>
<dbReference type="RefSeq" id="WP_128994589.1">
    <property type="nucleotide sequence ID" value="NZ_PDKN01000001.1"/>
</dbReference>
<evidence type="ECO:0000256" key="1">
    <source>
        <dbReference type="ARBA" id="ARBA00004141"/>
    </source>
</evidence>
<reference evidence="9 10" key="1">
    <citation type="submission" date="2017-10" db="EMBL/GenBank/DDBJ databases">
        <title>Genomics of the genus Arcobacter.</title>
        <authorList>
            <person name="Perez-Cataluna A."/>
            <person name="Figueras M.J."/>
        </authorList>
    </citation>
    <scope>NUCLEOTIDE SEQUENCE [LARGE SCALE GENOMIC DNA]</scope>
    <source>
        <strain evidence="9 10">CECT 8987</strain>
    </source>
</reference>
<sequence>MYGFMKQKFIHFLYYLDASKQYLTVKEFIKNILENVHYPYKKYFDIFMIFLVLSTIGILIYEVNHPKLLILNSWEYFAVIVFIIEWLSRVWVYSDVRKTVIAEYEESLFLAKEYSLSTSLKKVFKQKVDFILSPMSIIDLLAILPYYRPLRVLRIFLLFRLFKILRYTNSLKEFLQIFAERKFELYTLAMLSGMVIFFGSTIMFVYEGPVGVNEKVNTYFDAVYWALITISTVGYGDIVPLTPEGKFVTLILIINGFLVIAVSTSIVTTGLAERMESIKHSRVENEVKKLDDYIIVCGFNVMANNLIEEFKKIHQKCLVIDLSERKIKKAKEKEILALKGDATNMDFLESILLKKSAKTIIALTSDDATNFSIVLGSRTLNSEIKIVSLVNNEEVENKLKLAGADFIINPNQINAFVASEYIGQPVAFEAIDGILLNEDVSAEVDEMEIISGMNVIGKKIHDIEFEEYNLTLVAIISSANNNEFLFNPTTTSYVVQEKDIFVMIGYRQSLTQLKKDFLS</sequence>
<proteinExistence type="predicted"/>
<keyword evidence="4 6" id="KW-0472">Membrane</keyword>
<feature type="transmembrane region" description="Helical" evidence="6">
    <location>
        <begin position="247"/>
        <end position="272"/>
    </location>
</feature>
<keyword evidence="2 6" id="KW-0812">Transmembrane</keyword>
<dbReference type="InterPro" id="IPR036721">
    <property type="entry name" value="RCK_C_sf"/>
</dbReference>
<dbReference type="SUPFAM" id="SSF116726">
    <property type="entry name" value="TrkA C-terminal domain-like"/>
    <property type="match status" value="1"/>
</dbReference>
<dbReference type="GO" id="GO:0008324">
    <property type="term" value="F:monoatomic cation transmembrane transporter activity"/>
    <property type="evidence" value="ECO:0007669"/>
    <property type="project" value="InterPro"/>
</dbReference>
<evidence type="ECO:0000313" key="9">
    <source>
        <dbReference type="EMBL" id="RXJ60453.1"/>
    </source>
</evidence>
<feature type="transmembrane region" description="Helical" evidence="6">
    <location>
        <begin position="185"/>
        <end position="206"/>
    </location>
</feature>
<dbReference type="InterPro" id="IPR006037">
    <property type="entry name" value="RCK_C"/>
</dbReference>
<organism evidence="9 10">
    <name type="scientific">Candidatus Marinarcus aquaticus</name>
    <dbReference type="NCBI Taxonomy" id="2044504"/>
    <lineage>
        <taxon>Bacteria</taxon>
        <taxon>Pseudomonadati</taxon>
        <taxon>Campylobacterota</taxon>
        <taxon>Epsilonproteobacteria</taxon>
        <taxon>Campylobacterales</taxon>
        <taxon>Arcobacteraceae</taxon>
        <taxon>Candidatus Marinarcus</taxon>
    </lineage>
</organism>
<dbReference type="Pfam" id="PF00520">
    <property type="entry name" value="Ion_trans"/>
    <property type="match status" value="1"/>
</dbReference>
<dbReference type="Gene3D" id="1.10.287.70">
    <property type="match status" value="1"/>
</dbReference>
<dbReference type="PANTHER" id="PTHR43833">
    <property type="entry name" value="POTASSIUM CHANNEL PROTEIN 2-RELATED-RELATED"/>
    <property type="match status" value="1"/>
</dbReference>
<dbReference type="PRINTS" id="PR00169">
    <property type="entry name" value="KCHANNEL"/>
</dbReference>
<dbReference type="GO" id="GO:0005216">
    <property type="term" value="F:monoatomic ion channel activity"/>
    <property type="evidence" value="ECO:0007669"/>
    <property type="project" value="InterPro"/>
</dbReference>
<dbReference type="Pfam" id="PF02254">
    <property type="entry name" value="TrkA_N"/>
    <property type="match status" value="1"/>
</dbReference>
<keyword evidence="3 6" id="KW-1133">Transmembrane helix</keyword>
<dbReference type="PROSITE" id="PS51202">
    <property type="entry name" value="RCK_C"/>
    <property type="match status" value="1"/>
</dbReference>
<dbReference type="SUPFAM" id="SSF51735">
    <property type="entry name" value="NAD(P)-binding Rossmann-fold domains"/>
    <property type="match status" value="1"/>
</dbReference>
<feature type="domain" description="RCK N-terminal" evidence="7">
    <location>
        <begin position="291"/>
        <end position="408"/>
    </location>
</feature>
<dbReference type="InterPro" id="IPR050721">
    <property type="entry name" value="Trk_Ktr_HKT_K-transport"/>
</dbReference>
<protein>
    <recommendedName>
        <fullName evidence="5">BK channel</fullName>
    </recommendedName>
</protein>
<evidence type="ECO:0000259" key="8">
    <source>
        <dbReference type="PROSITE" id="PS51202"/>
    </source>
</evidence>
<evidence type="ECO:0000256" key="3">
    <source>
        <dbReference type="ARBA" id="ARBA00022989"/>
    </source>
</evidence>
<accession>A0A4Q0XTP7</accession>
<feature type="domain" description="RCK C-terminal" evidence="8">
    <location>
        <begin position="432"/>
        <end position="519"/>
    </location>
</feature>
<dbReference type="PROSITE" id="PS51201">
    <property type="entry name" value="RCK_N"/>
    <property type="match status" value="1"/>
</dbReference>
<comment type="subcellular location">
    <subcellularLocation>
        <location evidence="1">Membrane</location>
        <topology evidence="1">Multi-pass membrane protein</topology>
    </subcellularLocation>
</comment>
<feature type="transmembrane region" description="Helical" evidence="6">
    <location>
        <begin position="73"/>
        <end position="92"/>
    </location>
</feature>
<feature type="transmembrane region" description="Helical" evidence="6">
    <location>
        <begin position="43"/>
        <end position="61"/>
    </location>
</feature>
<dbReference type="GO" id="GO:0016020">
    <property type="term" value="C:membrane"/>
    <property type="evidence" value="ECO:0007669"/>
    <property type="project" value="UniProtKB-SubCell"/>
</dbReference>
<evidence type="ECO:0000256" key="5">
    <source>
        <dbReference type="ARBA" id="ARBA00029579"/>
    </source>
</evidence>
<evidence type="ECO:0000256" key="2">
    <source>
        <dbReference type="ARBA" id="ARBA00022692"/>
    </source>
</evidence>
<evidence type="ECO:0000256" key="6">
    <source>
        <dbReference type="SAM" id="Phobius"/>
    </source>
</evidence>
<evidence type="ECO:0000259" key="7">
    <source>
        <dbReference type="PROSITE" id="PS51201"/>
    </source>
</evidence>
<feature type="transmembrane region" description="Helical" evidence="6">
    <location>
        <begin position="218"/>
        <end position="235"/>
    </location>
</feature>
<dbReference type="InterPro" id="IPR036291">
    <property type="entry name" value="NAD(P)-bd_dom_sf"/>
</dbReference>
<dbReference type="PANTHER" id="PTHR43833:SF9">
    <property type="entry name" value="POTASSIUM CHANNEL PROTEIN YUGO-RELATED"/>
    <property type="match status" value="1"/>
</dbReference>
<dbReference type="InterPro" id="IPR005821">
    <property type="entry name" value="Ion_trans_dom"/>
</dbReference>
<comment type="caution">
    <text evidence="9">The sequence shown here is derived from an EMBL/GenBank/DDBJ whole genome shotgun (WGS) entry which is preliminary data.</text>
</comment>
<dbReference type="InterPro" id="IPR003148">
    <property type="entry name" value="RCK_N"/>
</dbReference>
<dbReference type="AlphaFoldDB" id="A0A4Q0XTP7"/>
<dbReference type="EMBL" id="PDKN01000001">
    <property type="protein sequence ID" value="RXJ60453.1"/>
    <property type="molecule type" value="Genomic_DNA"/>
</dbReference>
<dbReference type="Gene3D" id="3.30.70.1450">
    <property type="entry name" value="Regulator of K+ conductance, C-terminal domain"/>
    <property type="match status" value="1"/>
</dbReference>
<keyword evidence="10" id="KW-1185">Reference proteome</keyword>
<dbReference type="Gene3D" id="3.40.50.720">
    <property type="entry name" value="NAD(P)-binding Rossmann-like Domain"/>
    <property type="match status" value="1"/>
</dbReference>
<evidence type="ECO:0000313" key="10">
    <source>
        <dbReference type="Proteomes" id="UP000290657"/>
    </source>
</evidence>
<dbReference type="GO" id="GO:0006813">
    <property type="term" value="P:potassium ion transport"/>
    <property type="evidence" value="ECO:0007669"/>
    <property type="project" value="InterPro"/>
</dbReference>
<gene>
    <name evidence="9" type="ORF">CRV04_00065</name>
</gene>